<proteinExistence type="inferred from homology"/>
<dbReference type="InterPro" id="IPR011009">
    <property type="entry name" value="Kinase-like_dom_sf"/>
</dbReference>
<dbReference type="AlphaFoldDB" id="A0A5J4YTY6"/>
<dbReference type="EMBL" id="VRMN01000004">
    <property type="protein sequence ID" value="KAA8494648.1"/>
    <property type="molecule type" value="Genomic_DNA"/>
</dbReference>
<feature type="region of interest" description="Disordered" evidence="2">
    <location>
        <begin position="97"/>
        <end position="120"/>
    </location>
</feature>
<dbReference type="PANTHER" id="PTHR10566">
    <property type="entry name" value="CHAPERONE-ACTIVITY OF BC1 COMPLEX CABC1 -RELATED"/>
    <property type="match status" value="1"/>
</dbReference>
<comment type="caution">
    <text evidence="5">The sequence shown here is derived from an EMBL/GenBank/DDBJ whole genome shotgun (WGS) entry which is preliminary data.</text>
</comment>
<evidence type="ECO:0000313" key="6">
    <source>
        <dbReference type="Proteomes" id="UP000324585"/>
    </source>
</evidence>
<evidence type="ECO:0000259" key="4">
    <source>
        <dbReference type="Pfam" id="PF03109"/>
    </source>
</evidence>
<evidence type="ECO:0000256" key="3">
    <source>
        <dbReference type="SAM" id="Phobius"/>
    </source>
</evidence>
<comment type="similarity">
    <text evidence="1">Belongs to the protein kinase superfamily. ADCK protein kinase family.</text>
</comment>
<evidence type="ECO:0000256" key="1">
    <source>
        <dbReference type="ARBA" id="ARBA00009670"/>
    </source>
</evidence>
<feature type="compositionally biased region" description="Basic and acidic residues" evidence="2">
    <location>
        <begin position="223"/>
        <end position="234"/>
    </location>
</feature>
<dbReference type="OrthoDB" id="427480at2759"/>
<dbReference type="GO" id="GO:0016301">
    <property type="term" value="F:kinase activity"/>
    <property type="evidence" value="ECO:0007669"/>
    <property type="project" value="UniProtKB-KW"/>
</dbReference>
<accession>A0A5J4YTY6</accession>
<feature type="transmembrane region" description="Helical" evidence="3">
    <location>
        <begin position="1065"/>
        <end position="1086"/>
    </location>
</feature>
<feature type="compositionally biased region" description="Basic residues" evidence="2">
    <location>
        <begin position="897"/>
        <end position="910"/>
    </location>
</feature>
<keyword evidence="5" id="KW-0418">Kinase</keyword>
<feature type="region of interest" description="Disordered" evidence="2">
    <location>
        <begin position="987"/>
        <end position="1032"/>
    </location>
</feature>
<feature type="region of interest" description="Disordered" evidence="2">
    <location>
        <begin position="141"/>
        <end position="235"/>
    </location>
</feature>
<reference evidence="6" key="1">
    <citation type="journal article" date="2019" name="Nat. Commun.">
        <title>Expansion of phycobilisome linker gene families in mesophilic red algae.</title>
        <authorList>
            <person name="Lee J."/>
            <person name="Kim D."/>
            <person name="Bhattacharya D."/>
            <person name="Yoon H.S."/>
        </authorList>
    </citation>
    <scope>NUCLEOTIDE SEQUENCE [LARGE SCALE GENOMIC DNA]</scope>
    <source>
        <strain evidence="6">CCMP 1328</strain>
    </source>
</reference>
<dbReference type="Pfam" id="PF03109">
    <property type="entry name" value="ABC1"/>
    <property type="match status" value="1"/>
</dbReference>
<dbReference type="PANTHER" id="PTHR10566:SF128">
    <property type="entry name" value="UBIB DOMAIN CONTAINING KINASE"/>
    <property type="match status" value="1"/>
</dbReference>
<feature type="compositionally biased region" description="Low complexity" evidence="2">
    <location>
        <begin position="867"/>
        <end position="893"/>
    </location>
</feature>
<gene>
    <name evidence="5" type="ORF">FVE85_2889</name>
</gene>
<feature type="compositionally biased region" description="Basic and acidic residues" evidence="2">
    <location>
        <begin position="174"/>
        <end position="186"/>
    </location>
</feature>
<feature type="transmembrane region" description="Helical" evidence="3">
    <location>
        <begin position="124"/>
        <end position="142"/>
    </location>
</feature>
<name>A0A5J4YTY6_PORPP</name>
<dbReference type="SUPFAM" id="SSF56112">
    <property type="entry name" value="Protein kinase-like (PK-like)"/>
    <property type="match status" value="1"/>
</dbReference>
<keyword evidence="3" id="KW-0812">Transmembrane</keyword>
<feature type="compositionally biased region" description="Basic and acidic residues" evidence="2">
    <location>
        <begin position="101"/>
        <end position="120"/>
    </location>
</feature>
<feature type="region of interest" description="Disordered" evidence="2">
    <location>
        <begin position="867"/>
        <end position="920"/>
    </location>
</feature>
<feature type="domain" description="ABC1 atypical kinase-like" evidence="4">
    <location>
        <begin position="445"/>
        <end position="711"/>
    </location>
</feature>
<evidence type="ECO:0000313" key="5">
    <source>
        <dbReference type="EMBL" id="KAA8494648.1"/>
    </source>
</evidence>
<evidence type="ECO:0000256" key="2">
    <source>
        <dbReference type="SAM" id="MobiDB-lite"/>
    </source>
</evidence>
<protein>
    <submittedName>
        <fullName evidence="5">Putative aarF domain-containing protein kinase, chloroplastic</fullName>
    </submittedName>
</protein>
<dbReference type="CDD" id="cd05121">
    <property type="entry name" value="ABC1_ADCK3-like"/>
    <property type="match status" value="1"/>
</dbReference>
<dbReference type="InterPro" id="IPR004147">
    <property type="entry name" value="ABC1_dom"/>
</dbReference>
<keyword evidence="5" id="KW-0808">Transferase</keyword>
<keyword evidence="6" id="KW-1185">Reference proteome</keyword>
<sequence>MISRSVSCCWVCAGPVKVCDGAVWWLRRRRRRRFVRVCMARSTERSAWASTQRLKIDAACSGSVSVFRLQHCRAGQFRVTACAREAVVRSARVRAMSMAKHAPERREHGNRPSRSADSKTRREFVLHSFAAVLGLIAYTPVLDRPDPSETMRRPPLGLRTKDLKEDILEDMDTETERQLNGDKSGDDAPPIGSEVDKADKPSSSEGNFSAGSSSGAPPSTRTQELRRGPSRKDELDELVEMAGKPFVLNPRWMEDDLEDAKAVFRRLAVLGFVALYSLTAILISERSEGRITLPRQYDVEQIRNYFRPRPELVLVRTCQILWEAVGFGTGFVSDKLWYELRRRFDEFFIENLETRLKRLEAEDQKLNVRAFAWNTMQVSLISGARKVFRVKQPSVGQYWDWRWSRRAALNRQAITRLGPAFIKLGQAISSRPDVVGSRMSRELQRLQDDMPFFSNEEAFEFIRREVGAHPRRLFESISQQPVAAASIGQVYKAKLDGIDVAVKIQRPGIVEVVALDFHVIRNVAEFATSVFPFSTLVPPDLCDIVDDYASRLFEELDYVQEGRNVERFRELYGNYPGFKVPMLFQQYSSEHVLIMEWIDGTPLISEDYNYGLSASGSVSTESKALDSYSKLVSVADNDLVRIENGIRCCLAQLLDVGFVHGDPSENLIRTRDGKLALVDYGVVVSMAPASRYAIVSSLLHLLNRQYDLLAEDVSSVSIMKDSALDMRYDELAKALRTVFEPYVGDGISGFSFIGLADQFLTLASRFPFAFPPFFINNIRALGNMEDMALQVDPNFKMAKLVFPLVIEKVFNDPAPEMRETLEEILLADYTFINWKDLQRIITQMAYIRLNNTVLLSDTANARLVSAMSGAPSPAPSTGGASVGSGADVSADVVGGAGRRRQERRKRKRNSRAGSLSASDKMLDAASKKAEMFEFQTFTELVCSRNGSMLTTVYARQVVDIFENQLEAKVNAIESFLLPRNLQPVKARAHSLDRSPADGAKGVRRKINSAPSSVPEGDRTSPLEDSSALPTTEHSLAAVRRNRREARVLIRRMASLKSRKRDRLRLLPLILSIGFQVFMAVILRLAVRVTSDVFQILDHHVVTRHACGFDFDKLQRPHEDKKNCKDESIRKATQFYRRDIARHWQLARGCRCSKTRRYPE</sequence>
<feature type="compositionally biased region" description="Basic and acidic residues" evidence="2">
    <location>
        <begin position="143"/>
        <end position="152"/>
    </location>
</feature>
<dbReference type="InterPro" id="IPR050154">
    <property type="entry name" value="UbiB_kinase"/>
</dbReference>
<organism evidence="5 6">
    <name type="scientific">Porphyridium purpureum</name>
    <name type="common">Red alga</name>
    <name type="synonym">Porphyridium cruentum</name>
    <dbReference type="NCBI Taxonomy" id="35688"/>
    <lineage>
        <taxon>Eukaryota</taxon>
        <taxon>Rhodophyta</taxon>
        <taxon>Bangiophyceae</taxon>
        <taxon>Porphyridiales</taxon>
        <taxon>Porphyridiaceae</taxon>
        <taxon>Porphyridium</taxon>
    </lineage>
</organism>
<keyword evidence="3" id="KW-1133">Transmembrane helix</keyword>
<dbReference type="Proteomes" id="UP000324585">
    <property type="component" value="Unassembled WGS sequence"/>
</dbReference>
<keyword evidence="3" id="KW-0472">Membrane</keyword>
<feature type="compositionally biased region" description="Low complexity" evidence="2">
    <location>
        <begin position="203"/>
        <end position="219"/>
    </location>
</feature>